<gene>
    <name evidence="1" type="ORF">ACFQNF_04920</name>
</gene>
<organism evidence="1 2">
    <name type="scientific">Iodobacter arcticus</name>
    <dbReference type="NCBI Taxonomy" id="590593"/>
    <lineage>
        <taxon>Bacteria</taxon>
        <taxon>Pseudomonadati</taxon>
        <taxon>Pseudomonadota</taxon>
        <taxon>Betaproteobacteria</taxon>
        <taxon>Neisseriales</taxon>
        <taxon>Chitinibacteraceae</taxon>
        <taxon>Iodobacter</taxon>
    </lineage>
</organism>
<proteinExistence type="predicted"/>
<dbReference type="Proteomes" id="UP001596473">
    <property type="component" value="Unassembled WGS sequence"/>
</dbReference>
<name>A0ABW2QUU1_9NEIS</name>
<protein>
    <submittedName>
        <fullName evidence="1">Uncharacterized protein</fullName>
    </submittedName>
</protein>
<keyword evidence="2" id="KW-1185">Reference proteome</keyword>
<reference evidence="2" key="1">
    <citation type="journal article" date="2019" name="Int. J. Syst. Evol. Microbiol.">
        <title>The Global Catalogue of Microorganisms (GCM) 10K type strain sequencing project: providing services to taxonomists for standard genome sequencing and annotation.</title>
        <authorList>
            <consortium name="The Broad Institute Genomics Platform"/>
            <consortium name="The Broad Institute Genome Sequencing Center for Infectious Disease"/>
            <person name="Wu L."/>
            <person name="Ma J."/>
        </authorList>
    </citation>
    <scope>NUCLEOTIDE SEQUENCE [LARGE SCALE GENOMIC DNA]</scope>
    <source>
        <strain evidence="2">CCUG 62945</strain>
    </source>
</reference>
<accession>A0ABW2QUU1</accession>
<dbReference type="RefSeq" id="WP_380186560.1">
    <property type="nucleotide sequence ID" value="NZ_JBHTBQ010000007.1"/>
</dbReference>
<comment type="caution">
    <text evidence="1">The sequence shown here is derived from an EMBL/GenBank/DDBJ whole genome shotgun (WGS) entry which is preliminary data.</text>
</comment>
<evidence type="ECO:0000313" key="2">
    <source>
        <dbReference type="Proteomes" id="UP001596473"/>
    </source>
</evidence>
<sequence length="142" mass="16132">MSMTFAAHASECESMPAAILIDHWIGELPKKAELKIYKNDGKFVGEIKSVVENYNIKFYQPRPEILPTLEIDFVELKTTKLPIDANFILVLDNKIEYRFSELEPPKVRLGCRLEGKVNACSFYGGVPVMSAEFKCGKKIMQK</sequence>
<evidence type="ECO:0000313" key="1">
    <source>
        <dbReference type="EMBL" id="MFC7419213.1"/>
    </source>
</evidence>
<dbReference type="EMBL" id="JBHTBQ010000007">
    <property type="protein sequence ID" value="MFC7419213.1"/>
    <property type="molecule type" value="Genomic_DNA"/>
</dbReference>